<evidence type="ECO:0000313" key="2">
    <source>
        <dbReference type="EMBL" id="MFB9073019.1"/>
    </source>
</evidence>
<dbReference type="Proteomes" id="UP001589575">
    <property type="component" value="Unassembled WGS sequence"/>
</dbReference>
<proteinExistence type="predicted"/>
<comment type="caution">
    <text evidence="2">The sequence shown here is derived from an EMBL/GenBank/DDBJ whole genome shotgun (WGS) entry which is preliminary data.</text>
</comment>
<evidence type="ECO:0000313" key="3">
    <source>
        <dbReference type="Proteomes" id="UP001589575"/>
    </source>
</evidence>
<accession>A0ABV5G259</accession>
<organism evidence="2 3">
    <name type="scientific">Citricoccus parietis</name>
    <dbReference type="NCBI Taxonomy" id="592307"/>
    <lineage>
        <taxon>Bacteria</taxon>
        <taxon>Bacillati</taxon>
        <taxon>Actinomycetota</taxon>
        <taxon>Actinomycetes</taxon>
        <taxon>Micrococcales</taxon>
        <taxon>Micrococcaceae</taxon>
        <taxon>Citricoccus</taxon>
    </lineage>
</organism>
<evidence type="ECO:0000256" key="1">
    <source>
        <dbReference type="SAM" id="MobiDB-lite"/>
    </source>
</evidence>
<keyword evidence="3" id="KW-1185">Reference proteome</keyword>
<protein>
    <submittedName>
        <fullName evidence="2">Uncharacterized protein</fullName>
    </submittedName>
</protein>
<gene>
    <name evidence="2" type="ORF">ACFFX0_18145</name>
</gene>
<sequence>MNASLLSRPRQPSSRRSRPALDMENAPGDRSHGSLPCGASHEGLTTGVYQSGPARI</sequence>
<feature type="region of interest" description="Disordered" evidence="1">
    <location>
        <begin position="1"/>
        <end position="56"/>
    </location>
</feature>
<reference evidence="2 3" key="1">
    <citation type="submission" date="2024-09" db="EMBL/GenBank/DDBJ databases">
        <authorList>
            <person name="Sun Q."/>
            <person name="Mori K."/>
        </authorList>
    </citation>
    <scope>NUCLEOTIDE SEQUENCE [LARGE SCALE GENOMIC DNA]</scope>
    <source>
        <strain evidence="2 3">CCM 7609</strain>
    </source>
</reference>
<name>A0ABV5G259_9MICC</name>
<dbReference type="EMBL" id="JBHMFI010000001">
    <property type="protein sequence ID" value="MFB9073019.1"/>
    <property type="molecule type" value="Genomic_DNA"/>
</dbReference>
<feature type="compositionally biased region" description="Low complexity" evidence="1">
    <location>
        <begin position="1"/>
        <end position="12"/>
    </location>
</feature>